<reference evidence="2 3" key="2">
    <citation type="journal article" date="2011" name="Mol. Biol. Evol.">
        <title>Unity in variety--the pan-genome of the Chlamydiae.</title>
        <authorList>
            <person name="Collingro A."/>
            <person name="Tischler P."/>
            <person name="Weinmaier T."/>
            <person name="Penz T."/>
            <person name="Heinz E."/>
            <person name="Brunham R.C."/>
            <person name="Read T.D."/>
            <person name="Bavoil P.M."/>
            <person name="Sachse K."/>
            <person name="Kahane S."/>
            <person name="Friedman M.G."/>
            <person name="Rattei T."/>
            <person name="Myers G.S."/>
            <person name="Horn M."/>
        </authorList>
    </citation>
    <scope>NUCLEOTIDE SEQUENCE [LARGE SCALE GENOMIC DNA]</scope>
    <source>
        <strain evidence="3">UV7</strain>
    </source>
</reference>
<dbReference type="AlphaFoldDB" id="F8KUU9"/>
<dbReference type="PANTHER" id="PTHR30007:SF0">
    <property type="entry name" value="TRANSPOSASE"/>
    <property type="match status" value="1"/>
</dbReference>
<dbReference type="InterPro" id="IPR025161">
    <property type="entry name" value="IS402-like_dom"/>
</dbReference>
<proteinExistence type="predicted"/>
<dbReference type="Proteomes" id="UP000000495">
    <property type="component" value="Chromosome"/>
</dbReference>
<dbReference type="HOGENOM" id="CLU_055261_15_1_0"/>
<keyword evidence="3" id="KW-1185">Reference proteome</keyword>
<sequence length="91" mass="10379">MLDAIFYLLRSGCTWRLLPYDFPPWQTVYSQFKLWKKEGLFPKICEHVRKNLRILLGRVAEASAAIIDSQSVKTTERGGLCGYDAGKKVKG</sequence>
<evidence type="ECO:0000259" key="1">
    <source>
        <dbReference type="Pfam" id="PF13340"/>
    </source>
</evidence>
<gene>
    <name evidence="2" type="ordered locus">PUV_00640</name>
</gene>
<dbReference type="KEGG" id="puv:PUV_00640"/>
<evidence type="ECO:0000313" key="3">
    <source>
        <dbReference type="Proteomes" id="UP000000495"/>
    </source>
</evidence>
<name>F8KUU9_PARAV</name>
<accession>F8KUU9</accession>
<feature type="domain" description="Insertion element IS402-like" evidence="1">
    <location>
        <begin position="1"/>
        <end position="44"/>
    </location>
</feature>
<dbReference type="eggNOG" id="COG3293">
    <property type="taxonomic scope" value="Bacteria"/>
</dbReference>
<dbReference type="PANTHER" id="PTHR30007">
    <property type="entry name" value="PHP DOMAIN PROTEIN"/>
    <property type="match status" value="1"/>
</dbReference>
<dbReference type="STRING" id="765952.PUV_00640"/>
<evidence type="ECO:0000313" key="2">
    <source>
        <dbReference type="EMBL" id="CCB85014.1"/>
    </source>
</evidence>
<organism evidence="2 3">
    <name type="scientific">Parachlamydia acanthamoebae (strain UV7)</name>
    <dbReference type="NCBI Taxonomy" id="765952"/>
    <lineage>
        <taxon>Bacteria</taxon>
        <taxon>Pseudomonadati</taxon>
        <taxon>Chlamydiota</taxon>
        <taxon>Chlamydiia</taxon>
        <taxon>Parachlamydiales</taxon>
        <taxon>Parachlamydiaceae</taxon>
        <taxon>Parachlamydia</taxon>
    </lineage>
</organism>
<reference key="1">
    <citation type="journal article" date="2011" name="Mol. Biol. Evol.">
        <title>Unity in variety -- the pan-genome of the Chlamydiae.</title>
        <authorList>
            <person name="Collingro A."/>
            <person name="Tischler P."/>
            <person name="Weinmaier T."/>
            <person name="Penz T."/>
            <person name="Heinz E."/>
            <person name="Brunham R.C."/>
            <person name="Read T.D."/>
            <person name="Bavoil P.M."/>
            <person name="Sachse K."/>
            <person name="Kahane S."/>
            <person name="Friedman M.G."/>
            <person name="Rattei T."/>
            <person name="Myers G.S.A."/>
            <person name="Horn M."/>
        </authorList>
    </citation>
    <scope>NUCLEOTIDE SEQUENCE</scope>
    <source>
        <strain>UV7</strain>
    </source>
</reference>
<protein>
    <recommendedName>
        <fullName evidence="1">Insertion element IS402-like domain-containing protein</fullName>
    </recommendedName>
</protein>
<dbReference type="Pfam" id="PF13340">
    <property type="entry name" value="DUF4096"/>
    <property type="match status" value="1"/>
</dbReference>
<dbReference type="EMBL" id="FR872580">
    <property type="protein sequence ID" value="CCB85014.1"/>
    <property type="molecule type" value="Genomic_DNA"/>
</dbReference>